<keyword evidence="2" id="KW-0325">Glycoprotein</keyword>
<dbReference type="PANTHER" id="PTHR33562:SF18">
    <property type="entry name" value="BOUDIN-RELATED"/>
    <property type="match status" value="1"/>
</dbReference>
<dbReference type="InterPro" id="IPR045860">
    <property type="entry name" value="Snake_toxin-like_sf"/>
</dbReference>
<dbReference type="Pfam" id="PF17064">
    <property type="entry name" value="QVR"/>
    <property type="match status" value="1"/>
</dbReference>
<dbReference type="SUPFAM" id="SSF57302">
    <property type="entry name" value="Snake toxin-like"/>
    <property type="match status" value="1"/>
</dbReference>
<dbReference type="PANTHER" id="PTHR33562">
    <property type="entry name" value="ATILLA, ISOFORM B-RELATED-RELATED"/>
    <property type="match status" value="1"/>
</dbReference>
<keyword evidence="1" id="KW-0732">Signal</keyword>
<keyword evidence="5" id="KW-1185">Reference proteome</keyword>
<dbReference type="Proteomes" id="UP001208570">
    <property type="component" value="Unassembled WGS sequence"/>
</dbReference>
<feature type="transmembrane region" description="Helical" evidence="3">
    <location>
        <begin position="103"/>
        <end position="124"/>
    </location>
</feature>
<evidence type="ECO:0000256" key="1">
    <source>
        <dbReference type="ARBA" id="ARBA00022729"/>
    </source>
</evidence>
<sequence>MLLYTGSSLSCYQCDSNEDADCTEYFDHEHFADLTIRSTECAVDAAKYCIKTTGVWGGVVGTTRFCSSRDMGNQCQFVRYPDHDRVYRACIYTCRTDNCNSSGYISINLFVLGAALFSCLLHLVSSFQ</sequence>
<dbReference type="GO" id="GO:0030431">
    <property type="term" value="P:sleep"/>
    <property type="evidence" value="ECO:0007669"/>
    <property type="project" value="InterPro"/>
</dbReference>
<accession>A0AAD9KAK2</accession>
<comment type="caution">
    <text evidence="4">The sequence shown here is derived from an EMBL/GenBank/DDBJ whole genome shotgun (WGS) entry which is preliminary data.</text>
</comment>
<dbReference type="CDD" id="cd23590">
    <property type="entry name" value="TFP_LU_ECD_Bou"/>
    <property type="match status" value="1"/>
</dbReference>
<evidence type="ECO:0000256" key="2">
    <source>
        <dbReference type="ARBA" id="ARBA00023180"/>
    </source>
</evidence>
<dbReference type="EMBL" id="JAODUP010000026">
    <property type="protein sequence ID" value="KAK2167540.1"/>
    <property type="molecule type" value="Genomic_DNA"/>
</dbReference>
<dbReference type="InterPro" id="IPR050975">
    <property type="entry name" value="Sleep_regulator"/>
</dbReference>
<evidence type="ECO:0000313" key="4">
    <source>
        <dbReference type="EMBL" id="KAK2167540.1"/>
    </source>
</evidence>
<dbReference type="GO" id="GO:0032222">
    <property type="term" value="P:regulation of synaptic transmission, cholinergic"/>
    <property type="evidence" value="ECO:0007669"/>
    <property type="project" value="InterPro"/>
</dbReference>
<evidence type="ECO:0000256" key="3">
    <source>
        <dbReference type="SAM" id="Phobius"/>
    </source>
</evidence>
<keyword evidence="3" id="KW-0472">Membrane</keyword>
<reference evidence="4" key="1">
    <citation type="journal article" date="2023" name="Mol. Biol. Evol.">
        <title>Third-Generation Sequencing Reveals the Adaptive Role of the Epigenome in Three Deep-Sea Polychaetes.</title>
        <authorList>
            <person name="Perez M."/>
            <person name="Aroh O."/>
            <person name="Sun Y."/>
            <person name="Lan Y."/>
            <person name="Juniper S.K."/>
            <person name="Young C.R."/>
            <person name="Angers B."/>
            <person name="Qian P.Y."/>
        </authorList>
    </citation>
    <scope>NUCLEOTIDE SEQUENCE</scope>
    <source>
        <strain evidence="4">P08H-3</strain>
    </source>
</reference>
<keyword evidence="3" id="KW-1133">Transmembrane helix</keyword>
<gene>
    <name evidence="4" type="ORF">LSH36_26g00008</name>
</gene>
<dbReference type="InterPro" id="IPR031424">
    <property type="entry name" value="QVR-like"/>
</dbReference>
<dbReference type="AlphaFoldDB" id="A0AAD9KAK2"/>
<protein>
    <recommendedName>
        <fullName evidence="6">Protein sleepless</fullName>
    </recommendedName>
</protein>
<organism evidence="4 5">
    <name type="scientific">Paralvinella palmiformis</name>
    <dbReference type="NCBI Taxonomy" id="53620"/>
    <lineage>
        <taxon>Eukaryota</taxon>
        <taxon>Metazoa</taxon>
        <taxon>Spiralia</taxon>
        <taxon>Lophotrochozoa</taxon>
        <taxon>Annelida</taxon>
        <taxon>Polychaeta</taxon>
        <taxon>Sedentaria</taxon>
        <taxon>Canalipalpata</taxon>
        <taxon>Terebellida</taxon>
        <taxon>Terebelliformia</taxon>
        <taxon>Alvinellidae</taxon>
        <taxon>Paralvinella</taxon>
    </lineage>
</organism>
<keyword evidence="3" id="KW-0812">Transmembrane</keyword>
<name>A0AAD9KAK2_9ANNE</name>
<proteinExistence type="predicted"/>
<evidence type="ECO:0000313" key="5">
    <source>
        <dbReference type="Proteomes" id="UP001208570"/>
    </source>
</evidence>
<evidence type="ECO:0008006" key="6">
    <source>
        <dbReference type="Google" id="ProtNLM"/>
    </source>
</evidence>